<dbReference type="PANTHER" id="PTHR47634">
    <property type="entry name" value="PROTEIN KINASE DOMAIN-CONTAINING PROTEIN-RELATED"/>
    <property type="match status" value="1"/>
</dbReference>
<evidence type="ECO:0000256" key="7">
    <source>
        <dbReference type="ARBA" id="ARBA00047899"/>
    </source>
</evidence>
<dbReference type="PROSITE" id="PS50011">
    <property type="entry name" value="PROTEIN_KINASE_DOM"/>
    <property type="match status" value="1"/>
</dbReference>
<dbReference type="Pfam" id="PF00069">
    <property type="entry name" value="Pkinase"/>
    <property type="match status" value="1"/>
</dbReference>
<dbReference type="InterPro" id="IPR051334">
    <property type="entry name" value="SRPK"/>
</dbReference>
<keyword evidence="4" id="KW-0547">Nucleotide-binding</keyword>
<organism evidence="10 11">
    <name type="scientific">Aspergillus lucknowensis</name>
    <dbReference type="NCBI Taxonomy" id="176173"/>
    <lineage>
        <taxon>Eukaryota</taxon>
        <taxon>Fungi</taxon>
        <taxon>Dikarya</taxon>
        <taxon>Ascomycota</taxon>
        <taxon>Pezizomycotina</taxon>
        <taxon>Eurotiomycetes</taxon>
        <taxon>Eurotiomycetidae</taxon>
        <taxon>Eurotiales</taxon>
        <taxon>Aspergillaceae</taxon>
        <taxon>Aspergillus</taxon>
        <taxon>Aspergillus subgen. Nidulantes</taxon>
    </lineage>
</organism>
<dbReference type="SMART" id="SM00220">
    <property type="entry name" value="S_TKc"/>
    <property type="match status" value="1"/>
</dbReference>
<dbReference type="RefSeq" id="XP_070885903.1">
    <property type="nucleotide sequence ID" value="XM_071034359.1"/>
</dbReference>
<reference evidence="10 11" key="1">
    <citation type="submission" date="2024-07" db="EMBL/GenBank/DDBJ databases">
        <title>Section-level genome sequencing and comparative genomics of Aspergillus sections Usti and Cavernicolus.</title>
        <authorList>
            <consortium name="Lawrence Berkeley National Laboratory"/>
            <person name="Nybo J.L."/>
            <person name="Vesth T.C."/>
            <person name="Theobald S."/>
            <person name="Frisvad J.C."/>
            <person name="Larsen T.O."/>
            <person name="Kjaerboelling I."/>
            <person name="Rothschild-Mancinelli K."/>
            <person name="Lyhne E.K."/>
            <person name="Kogle M.E."/>
            <person name="Barry K."/>
            <person name="Clum A."/>
            <person name="Na H."/>
            <person name="Ledsgaard L."/>
            <person name="Lin J."/>
            <person name="Lipzen A."/>
            <person name="Kuo A."/>
            <person name="Riley R."/>
            <person name="Mondo S."/>
            <person name="Labutti K."/>
            <person name="Haridas S."/>
            <person name="Pangalinan J."/>
            <person name="Salamov A.A."/>
            <person name="Simmons B.A."/>
            <person name="Magnuson J.K."/>
            <person name="Chen J."/>
            <person name="Drula E."/>
            <person name="Henrissat B."/>
            <person name="Wiebenga A."/>
            <person name="Lubbers R.J."/>
            <person name="Gomes A.C."/>
            <person name="Macurrencykelacurrency M.R."/>
            <person name="Stajich J."/>
            <person name="Grigoriev I.V."/>
            <person name="Mortensen U.H."/>
            <person name="De Vries R.P."/>
            <person name="Baker S.E."/>
            <person name="Andersen M.R."/>
        </authorList>
    </citation>
    <scope>NUCLEOTIDE SEQUENCE [LARGE SCALE GENOMIC DNA]</scope>
    <source>
        <strain evidence="10 11">CBS 449.75</strain>
    </source>
</reference>
<evidence type="ECO:0000313" key="11">
    <source>
        <dbReference type="Proteomes" id="UP001610432"/>
    </source>
</evidence>
<keyword evidence="2" id="KW-0723">Serine/threonine-protein kinase</keyword>
<protein>
    <recommendedName>
        <fullName evidence="1">non-specific serine/threonine protein kinase</fullName>
        <ecNumber evidence="1">2.7.11.1</ecNumber>
    </recommendedName>
</protein>
<accession>A0ABR4LS03</accession>
<name>A0ABR4LS03_9EURO</name>
<evidence type="ECO:0000313" key="10">
    <source>
        <dbReference type="EMBL" id="KAL2866924.1"/>
    </source>
</evidence>
<feature type="domain" description="Protein kinase" evidence="9">
    <location>
        <begin position="48"/>
        <end position="404"/>
    </location>
</feature>
<evidence type="ECO:0000256" key="4">
    <source>
        <dbReference type="ARBA" id="ARBA00022741"/>
    </source>
</evidence>
<dbReference type="InterPro" id="IPR000719">
    <property type="entry name" value="Prot_kinase_dom"/>
</dbReference>
<evidence type="ECO:0000256" key="3">
    <source>
        <dbReference type="ARBA" id="ARBA00022679"/>
    </source>
</evidence>
<dbReference type="Gene3D" id="3.30.200.20">
    <property type="entry name" value="Phosphorylase Kinase, domain 1"/>
    <property type="match status" value="1"/>
</dbReference>
<dbReference type="InterPro" id="IPR011009">
    <property type="entry name" value="Kinase-like_dom_sf"/>
</dbReference>
<gene>
    <name evidence="10" type="ORF">BJX67DRAFT_388397</name>
</gene>
<dbReference type="SUPFAM" id="SSF56112">
    <property type="entry name" value="Protein kinase-like (PK-like)"/>
    <property type="match status" value="1"/>
</dbReference>
<dbReference type="GeneID" id="98149431"/>
<keyword evidence="5" id="KW-0418">Kinase</keyword>
<dbReference type="EMBL" id="JBFXLQ010000022">
    <property type="protein sequence ID" value="KAL2866924.1"/>
    <property type="molecule type" value="Genomic_DNA"/>
</dbReference>
<keyword evidence="6" id="KW-0067">ATP-binding</keyword>
<evidence type="ECO:0000256" key="6">
    <source>
        <dbReference type="ARBA" id="ARBA00022840"/>
    </source>
</evidence>
<dbReference type="PANTHER" id="PTHR47634:SF9">
    <property type="entry name" value="PROTEIN KINASE DOMAIN-CONTAINING PROTEIN-RELATED"/>
    <property type="match status" value="1"/>
</dbReference>
<proteinExistence type="predicted"/>
<dbReference type="Gene3D" id="1.10.510.10">
    <property type="entry name" value="Transferase(Phosphotransferase) domain 1"/>
    <property type="match status" value="2"/>
</dbReference>
<evidence type="ECO:0000256" key="8">
    <source>
        <dbReference type="ARBA" id="ARBA00048679"/>
    </source>
</evidence>
<evidence type="ECO:0000259" key="9">
    <source>
        <dbReference type="PROSITE" id="PS50011"/>
    </source>
</evidence>
<evidence type="ECO:0000256" key="5">
    <source>
        <dbReference type="ARBA" id="ARBA00022777"/>
    </source>
</evidence>
<comment type="catalytic activity">
    <reaction evidence="7">
        <text>L-threonyl-[protein] + ATP = O-phospho-L-threonyl-[protein] + ADP + H(+)</text>
        <dbReference type="Rhea" id="RHEA:46608"/>
        <dbReference type="Rhea" id="RHEA-COMP:11060"/>
        <dbReference type="Rhea" id="RHEA-COMP:11605"/>
        <dbReference type="ChEBI" id="CHEBI:15378"/>
        <dbReference type="ChEBI" id="CHEBI:30013"/>
        <dbReference type="ChEBI" id="CHEBI:30616"/>
        <dbReference type="ChEBI" id="CHEBI:61977"/>
        <dbReference type="ChEBI" id="CHEBI:456216"/>
        <dbReference type="EC" id="2.7.11.1"/>
    </reaction>
</comment>
<dbReference type="EC" id="2.7.11.1" evidence="1"/>
<sequence>MNNMRPSIRRLSTLLRKQPFPMPSPDLPLYDSKSFYPAKPGEVLADRYQTLVKVVWGVSSTVWLTHDLQGHPQEPESVVALKIANNNAGSASHEREIEEHISMAQPSHRGRSLLRTFVDSFEVKGPEGPHPCLVSPPMRETLWRYQRRFKDRKIPLPLIKTYIRVLLTGLEYLHKDCRIVHTDPKLDNIMISFEDPSVVADFMNSQLENPMDFKIDVTGRPVYQSRNDFGPLKSLRSIPQLVDFGLATRLEEDDDWGVWPIQPDRCRAPEAILGNGELFRHIHDQQGRYDAKLHIAEMIALLGPPPQEIIQRYQYMREYSWTEPVRRKDGRICKTAEEYFCGPFFDNDGRFLYEDLIPDQELDDTASFLEGKEREAFLDLAKGMLVWHPDARKTAGELAKHPFLQPKQTST</sequence>
<evidence type="ECO:0000256" key="1">
    <source>
        <dbReference type="ARBA" id="ARBA00012513"/>
    </source>
</evidence>
<keyword evidence="3" id="KW-0808">Transferase</keyword>
<comment type="catalytic activity">
    <reaction evidence="8">
        <text>L-seryl-[protein] + ATP = O-phospho-L-seryl-[protein] + ADP + H(+)</text>
        <dbReference type="Rhea" id="RHEA:17989"/>
        <dbReference type="Rhea" id="RHEA-COMP:9863"/>
        <dbReference type="Rhea" id="RHEA-COMP:11604"/>
        <dbReference type="ChEBI" id="CHEBI:15378"/>
        <dbReference type="ChEBI" id="CHEBI:29999"/>
        <dbReference type="ChEBI" id="CHEBI:30616"/>
        <dbReference type="ChEBI" id="CHEBI:83421"/>
        <dbReference type="ChEBI" id="CHEBI:456216"/>
        <dbReference type="EC" id="2.7.11.1"/>
    </reaction>
</comment>
<comment type="caution">
    <text evidence="10">The sequence shown here is derived from an EMBL/GenBank/DDBJ whole genome shotgun (WGS) entry which is preliminary data.</text>
</comment>
<dbReference type="Proteomes" id="UP001610432">
    <property type="component" value="Unassembled WGS sequence"/>
</dbReference>
<evidence type="ECO:0000256" key="2">
    <source>
        <dbReference type="ARBA" id="ARBA00022527"/>
    </source>
</evidence>
<keyword evidence="11" id="KW-1185">Reference proteome</keyword>